<protein>
    <submittedName>
        <fullName evidence="2">Uncharacterized protein</fullName>
    </submittedName>
</protein>
<dbReference type="EMBL" id="FOIJ01000001">
    <property type="protein sequence ID" value="SET01378.1"/>
    <property type="molecule type" value="Genomic_DNA"/>
</dbReference>
<proteinExistence type="predicted"/>
<keyword evidence="3" id="KW-1185">Reference proteome</keyword>
<evidence type="ECO:0000313" key="2">
    <source>
        <dbReference type="EMBL" id="SET01378.1"/>
    </source>
</evidence>
<feature type="compositionally biased region" description="Polar residues" evidence="1">
    <location>
        <begin position="1"/>
        <end position="20"/>
    </location>
</feature>
<evidence type="ECO:0000256" key="1">
    <source>
        <dbReference type="SAM" id="MobiDB-lite"/>
    </source>
</evidence>
<accession>A0A1I0B3F6</accession>
<feature type="region of interest" description="Disordered" evidence="1">
    <location>
        <begin position="1"/>
        <end position="26"/>
    </location>
</feature>
<sequence length="229" mass="25201">MATKSTQTRRVLPSTKSGLSEPSKPPLVLSRKEFRQSMAALFQELDTDEKAQQRFIQDPSGIIMDRVFQEKLPPQRASEANRLLFSVLANKQFLRWMDQYASEHQGQRVGKDEFNQDFAKALLEFGDHELLLSVVSNASLGFGIPGMGDRAQQILINNAAGTAVATPVNSPSTSDQTLRSSQNFNGLGFGDLGQLINPAILRSLSEQLLARAQELKDAGTLADLSARIR</sequence>
<dbReference type="Proteomes" id="UP000199181">
    <property type="component" value="Unassembled WGS sequence"/>
</dbReference>
<reference evidence="3" key="1">
    <citation type="submission" date="2016-10" db="EMBL/GenBank/DDBJ databases">
        <authorList>
            <person name="Varghese N."/>
            <person name="Submissions S."/>
        </authorList>
    </citation>
    <scope>NUCLEOTIDE SEQUENCE [LARGE SCALE GENOMIC DNA]</scope>
    <source>
        <strain evidence="3">DSM 16858</strain>
    </source>
</reference>
<name>A0A1I0B3F6_9BACT</name>
<dbReference type="AlphaFoldDB" id="A0A1I0B3F6"/>
<evidence type="ECO:0000313" key="3">
    <source>
        <dbReference type="Proteomes" id="UP000199181"/>
    </source>
</evidence>
<gene>
    <name evidence="2" type="ORF">SAMN05443639_101905</name>
</gene>
<organism evidence="2 3">
    <name type="scientific">Stigmatella erecta</name>
    <dbReference type="NCBI Taxonomy" id="83460"/>
    <lineage>
        <taxon>Bacteria</taxon>
        <taxon>Pseudomonadati</taxon>
        <taxon>Myxococcota</taxon>
        <taxon>Myxococcia</taxon>
        <taxon>Myxococcales</taxon>
        <taxon>Cystobacterineae</taxon>
        <taxon>Archangiaceae</taxon>
        <taxon>Stigmatella</taxon>
    </lineage>
</organism>